<dbReference type="RefSeq" id="WP_394633283.1">
    <property type="nucleotide sequence ID" value="NZ_JBIHSE010000005.1"/>
</dbReference>
<organism evidence="1 2">
    <name type="scientific">Vibrio jasicida</name>
    <dbReference type="NCBI Taxonomy" id="766224"/>
    <lineage>
        <taxon>Bacteria</taxon>
        <taxon>Pseudomonadati</taxon>
        <taxon>Pseudomonadota</taxon>
        <taxon>Gammaproteobacteria</taxon>
        <taxon>Vibrionales</taxon>
        <taxon>Vibrionaceae</taxon>
        <taxon>Vibrio</taxon>
    </lineage>
</organism>
<sequence length="99" mass="11175">MTIEKPDHPSLIEQLAKQAHRGCGLSFELYSRRFQSSVNVLLERLPEDEKETVIALAERHGYERDQPNVVQSSTPDWDEDTRYCSHGIELGCCPAGCGE</sequence>
<protein>
    <submittedName>
        <fullName evidence="1">Uncharacterized protein</fullName>
    </submittedName>
</protein>
<evidence type="ECO:0000313" key="1">
    <source>
        <dbReference type="EMBL" id="MFH0274999.1"/>
    </source>
</evidence>
<evidence type="ECO:0000313" key="2">
    <source>
        <dbReference type="Proteomes" id="UP001607221"/>
    </source>
</evidence>
<dbReference type="Proteomes" id="UP001607221">
    <property type="component" value="Unassembled WGS sequence"/>
</dbReference>
<dbReference type="EMBL" id="JBIHSE010000005">
    <property type="protein sequence ID" value="MFH0274999.1"/>
    <property type="molecule type" value="Genomic_DNA"/>
</dbReference>
<comment type="caution">
    <text evidence="1">The sequence shown here is derived from an EMBL/GenBank/DDBJ whole genome shotgun (WGS) entry which is preliminary data.</text>
</comment>
<name>A0ABW7JF42_9VIBR</name>
<proteinExistence type="predicted"/>
<accession>A0ABW7JF42</accession>
<reference evidence="1 2" key="1">
    <citation type="submission" date="2024-10" db="EMBL/GenBank/DDBJ databases">
        <authorList>
            <person name="Yibar A."/>
            <person name="Saticioglu I.B."/>
            <person name="Duman M."/>
            <person name="Ajmi N."/>
            <person name="Gurler F."/>
            <person name="Ay H."/>
            <person name="Onuk E."/>
            <person name="Guler S."/>
            <person name="Romalde J.L."/>
        </authorList>
    </citation>
    <scope>NUCLEOTIDE SEQUENCE [LARGE SCALE GENOMIC DNA]</scope>
    <source>
        <strain evidence="1 2">1-TCBS-A</strain>
    </source>
</reference>
<gene>
    <name evidence="1" type="ORF">ACGRHZ_27395</name>
</gene>
<keyword evidence="2" id="KW-1185">Reference proteome</keyword>